<protein>
    <submittedName>
        <fullName evidence="2">Uncharacterized protein</fullName>
    </submittedName>
</protein>
<feature type="transmembrane region" description="Helical" evidence="1">
    <location>
        <begin position="58"/>
        <end position="76"/>
    </location>
</feature>
<keyword evidence="1" id="KW-0812">Transmembrane</keyword>
<name>A0A6C0FF93_9ZZZZ</name>
<keyword evidence="1" id="KW-0472">Membrane</keyword>
<evidence type="ECO:0000256" key="1">
    <source>
        <dbReference type="SAM" id="Phobius"/>
    </source>
</evidence>
<keyword evidence="1" id="KW-1133">Transmembrane helix</keyword>
<accession>A0A6C0FF93</accession>
<evidence type="ECO:0000313" key="2">
    <source>
        <dbReference type="EMBL" id="QHT38450.1"/>
    </source>
</evidence>
<dbReference type="AlphaFoldDB" id="A0A6C0FF93"/>
<reference evidence="2" key="1">
    <citation type="journal article" date="2020" name="Nature">
        <title>Giant virus diversity and host interactions through global metagenomics.</title>
        <authorList>
            <person name="Schulz F."/>
            <person name="Roux S."/>
            <person name="Paez-Espino D."/>
            <person name="Jungbluth S."/>
            <person name="Walsh D.A."/>
            <person name="Denef V.J."/>
            <person name="McMahon K.D."/>
            <person name="Konstantinidis K.T."/>
            <person name="Eloe-Fadrosh E.A."/>
            <person name="Kyrpides N.C."/>
            <person name="Woyke T."/>
        </authorList>
    </citation>
    <scope>NUCLEOTIDE SEQUENCE</scope>
    <source>
        <strain evidence="2">GVMAG-S-ERX556101-89</strain>
    </source>
</reference>
<sequence>MQNISENMSKQLVKYNKWFPNQNHEVFVQCTLKEPHIECKMSIPFPPNRVKLDYKDELVVISVCMGVMLILVIFLARRK</sequence>
<proteinExistence type="predicted"/>
<organism evidence="2">
    <name type="scientific">viral metagenome</name>
    <dbReference type="NCBI Taxonomy" id="1070528"/>
    <lineage>
        <taxon>unclassified sequences</taxon>
        <taxon>metagenomes</taxon>
        <taxon>organismal metagenomes</taxon>
    </lineage>
</organism>
<dbReference type="EMBL" id="MN738830">
    <property type="protein sequence ID" value="QHT38450.1"/>
    <property type="molecule type" value="Genomic_DNA"/>
</dbReference>